<keyword evidence="3" id="KW-0815">Transposition</keyword>
<protein>
    <submittedName>
        <fullName evidence="10">Transposase</fullName>
    </submittedName>
</protein>
<dbReference type="InterPro" id="IPR053470">
    <property type="entry name" value="RNA-guided_DNA_endonuclease"/>
</dbReference>
<evidence type="ECO:0000256" key="6">
    <source>
        <dbReference type="ARBA" id="ARBA00023125"/>
    </source>
</evidence>
<dbReference type="NCBIfam" id="TIGR01766">
    <property type="entry name" value="IS200/IS605 family accessory protein TnpB-like domain"/>
    <property type="match status" value="1"/>
</dbReference>
<dbReference type="SUPFAM" id="SSF47413">
    <property type="entry name" value="lambda repressor-like DNA-binding domains"/>
    <property type="match status" value="1"/>
</dbReference>
<dbReference type="Proteomes" id="UP000295578">
    <property type="component" value="Unassembled WGS sequence"/>
</dbReference>
<comment type="caution">
    <text evidence="10">The sequence shown here is derived from an EMBL/GenBank/DDBJ whole genome shotgun (WGS) entry which is preliminary data.</text>
</comment>
<dbReference type="NCBIfam" id="NF040570">
    <property type="entry name" value="guided_TnpB"/>
    <property type="match status" value="1"/>
</dbReference>
<comment type="similarity">
    <text evidence="2">In the N-terminal section; belongs to the transposase 2 family.</text>
</comment>
<dbReference type="InterPro" id="IPR021027">
    <property type="entry name" value="Transposase_put_HTH"/>
</dbReference>
<dbReference type="PANTHER" id="PTHR30405:SF11">
    <property type="entry name" value="RNA-GUIDED DNA ENDONUCLEASE RV2885C-RELATED"/>
    <property type="match status" value="1"/>
</dbReference>
<evidence type="ECO:0000313" key="11">
    <source>
        <dbReference type="Proteomes" id="UP000295578"/>
    </source>
</evidence>
<proteinExistence type="inferred from homology"/>
<keyword evidence="11" id="KW-1185">Reference proteome</keyword>
<dbReference type="Pfam" id="PF07282">
    <property type="entry name" value="Cas12f1-like_TNB"/>
    <property type="match status" value="1"/>
</dbReference>
<evidence type="ECO:0000256" key="1">
    <source>
        <dbReference type="ARBA" id="ARBA00008761"/>
    </source>
</evidence>
<keyword evidence="5" id="KW-0862">Zinc</keyword>
<dbReference type="NCBIfam" id="NF038280">
    <property type="entry name" value="IS607_TnpB"/>
    <property type="match status" value="1"/>
</dbReference>
<accession>A0A4V2YRY2</accession>
<dbReference type="Pfam" id="PF01385">
    <property type="entry name" value="OrfB_IS605"/>
    <property type="match status" value="1"/>
</dbReference>
<dbReference type="OrthoDB" id="6230307at2"/>
<dbReference type="Pfam" id="PF12323">
    <property type="entry name" value="HTH_OrfB_IS605"/>
    <property type="match status" value="1"/>
</dbReference>
<reference evidence="10 11" key="1">
    <citation type="submission" date="2019-03" db="EMBL/GenBank/DDBJ databases">
        <title>Draft genome sequences of novel Actinobacteria.</title>
        <authorList>
            <person name="Sahin N."/>
            <person name="Ay H."/>
            <person name="Saygin H."/>
        </authorList>
    </citation>
    <scope>NUCLEOTIDE SEQUENCE [LARGE SCALE GENOMIC DNA]</scope>
    <source>
        <strain evidence="10 11">DSM 45941</strain>
    </source>
</reference>
<gene>
    <name evidence="10" type="ORF">E1293_37245</name>
</gene>
<dbReference type="InterPro" id="IPR001387">
    <property type="entry name" value="Cro/C1-type_HTH"/>
</dbReference>
<dbReference type="Gene3D" id="1.10.260.40">
    <property type="entry name" value="lambda repressor-like DNA-binding domains"/>
    <property type="match status" value="1"/>
</dbReference>
<evidence type="ECO:0000256" key="7">
    <source>
        <dbReference type="ARBA" id="ARBA00023172"/>
    </source>
</evidence>
<dbReference type="AlphaFoldDB" id="A0A4V2YRY2"/>
<evidence type="ECO:0000256" key="3">
    <source>
        <dbReference type="ARBA" id="ARBA00022578"/>
    </source>
</evidence>
<keyword evidence="6" id="KW-0238">DNA-binding</keyword>
<dbReference type="InterPro" id="IPR051399">
    <property type="entry name" value="RNA-guided_DNA_endo/Transpos"/>
</dbReference>
<dbReference type="PROSITE" id="PS50943">
    <property type="entry name" value="HTH_CROC1"/>
    <property type="match status" value="1"/>
</dbReference>
<comment type="similarity">
    <text evidence="1">In the C-terminal section; belongs to the transposase 35 family.</text>
</comment>
<feature type="domain" description="HTH cro/C1-type" evidence="9">
    <location>
        <begin position="13"/>
        <end position="69"/>
    </location>
</feature>
<keyword evidence="7" id="KW-0233">DNA recombination</keyword>
<dbReference type="GO" id="GO:0003677">
    <property type="term" value="F:DNA binding"/>
    <property type="evidence" value="ECO:0007669"/>
    <property type="project" value="UniProtKB-KW"/>
</dbReference>
<organism evidence="10 11">
    <name type="scientific">Actinomadura darangshiensis</name>
    <dbReference type="NCBI Taxonomy" id="705336"/>
    <lineage>
        <taxon>Bacteria</taxon>
        <taxon>Bacillati</taxon>
        <taxon>Actinomycetota</taxon>
        <taxon>Actinomycetes</taxon>
        <taxon>Streptosporangiales</taxon>
        <taxon>Thermomonosporaceae</taxon>
        <taxon>Actinomadura</taxon>
    </lineage>
</organism>
<dbReference type="GO" id="GO:0046872">
    <property type="term" value="F:metal ion binding"/>
    <property type="evidence" value="ECO:0007669"/>
    <property type="project" value="UniProtKB-KW"/>
</dbReference>
<dbReference type="Pfam" id="PF13560">
    <property type="entry name" value="HTH_31"/>
    <property type="match status" value="1"/>
</dbReference>
<keyword evidence="4" id="KW-0479">Metal-binding</keyword>
<dbReference type="RefSeq" id="WP_132203218.1">
    <property type="nucleotide sequence ID" value="NZ_SMKY01000274.1"/>
</dbReference>
<feature type="region of interest" description="Disordered" evidence="8">
    <location>
        <begin position="605"/>
        <end position="628"/>
    </location>
</feature>
<sequence length="628" mass="68816">MDDLAGKRTGERIQVLREHRGLTRPTLAGLVGRSASWLKGIENGRRLPPRLPILVRLAEPLGVGDVAQLAGTDMDIGDAGSSPLASFSRIPHAAIPAVREAVRAPLLTVPETGVAVPSLAARVAQAWCLWHGSATHRTDVGRILPALVRDARIAARAAEGEDRRTANAILSDVYALAQAYRYALDPTPAQERALLRHAGAARVAYNWGLARVKATMDQRAAERSYGITGEDLTPVVSWSMYSLRKDWNRAKHQVAPWWAECSKEAYASGLTQLADALKNWADSRTGKRTGRQMGFPRFKSRRRTVPSVRFTTGTIRVEDDRRHLTLPRLGAIKTHESTRKLHRRIAAGTARILSATVRREAGRWLVSFTCDVERADRTQARPDAAIGVDLGVKHLAVFSDGRPPADNPRHLATALGKLRRASRALSRKQGPDRRTGKAPSNRWLHANAAHNRIDHHVAAQRRDAIHKLTTGLAREYGTVVVEDLNVAGMVRNRRLARALSDAGFGEIRRQLGYKTGWNGGQLVVADRWFPSSKRCSGCGAVKPKLPLRIRTYLCEHCGLELDRDENAALNLARPGKTGTFARQRANHRGTLNLRERVVGMITRAFGEGDHDGDGGAGGDSRVLSASQA</sequence>
<evidence type="ECO:0000259" key="9">
    <source>
        <dbReference type="PROSITE" id="PS50943"/>
    </source>
</evidence>
<evidence type="ECO:0000256" key="5">
    <source>
        <dbReference type="ARBA" id="ARBA00022833"/>
    </source>
</evidence>
<dbReference type="CDD" id="cd00093">
    <property type="entry name" value="HTH_XRE"/>
    <property type="match status" value="1"/>
</dbReference>
<dbReference type="PANTHER" id="PTHR30405">
    <property type="entry name" value="TRANSPOSASE"/>
    <property type="match status" value="1"/>
</dbReference>
<dbReference type="InterPro" id="IPR010095">
    <property type="entry name" value="Cas12f1-like_TNB"/>
</dbReference>
<name>A0A4V2YRY2_9ACTN</name>
<dbReference type="SMART" id="SM00530">
    <property type="entry name" value="HTH_XRE"/>
    <property type="match status" value="1"/>
</dbReference>
<evidence type="ECO:0000256" key="4">
    <source>
        <dbReference type="ARBA" id="ARBA00022723"/>
    </source>
</evidence>
<dbReference type="InterPro" id="IPR010982">
    <property type="entry name" value="Lambda_DNA-bd_dom_sf"/>
</dbReference>
<evidence type="ECO:0000256" key="8">
    <source>
        <dbReference type="SAM" id="MobiDB-lite"/>
    </source>
</evidence>
<dbReference type="GO" id="GO:0032196">
    <property type="term" value="P:transposition"/>
    <property type="evidence" value="ECO:0007669"/>
    <property type="project" value="UniProtKB-KW"/>
</dbReference>
<feature type="region of interest" description="Disordered" evidence="8">
    <location>
        <begin position="418"/>
        <end position="441"/>
    </location>
</feature>
<evidence type="ECO:0000313" key="10">
    <source>
        <dbReference type="EMBL" id="TDD68147.1"/>
    </source>
</evidence>
<dbReference type="InterPro" id="IPR001959">
    <property type="entry name" value="Transposase"/>
</dbReference>
<dbReference type="EMBL" id="SMKY01000274">
    <property type="protein sequence ID" value="TDD68147.1"/>
    <property type="molecule type" value="Genomic_DNA"/>
</dbReference>
<evidence type="ECO:0000256" key="2">
    <source>
        <dbReference type="ARBA" id="ARBA00011044"/>
    </source>
</evidence>
<dbReference type="GO" id="GO:0006310">
    <property type="term" value="P:DNA recombination"/>
    <property type="evidence" value="ECO:0007669"/>
    <property type="project" value="UniProtKB-KW"/>
</dbReference>